<evidence type="ECO:0000256" key="6">
    <source>
        <dbReference type="ARBA" id="ARBA00022741"/>
    </source>
</evidence>
<evidence type="ECO:0000256" key="4">
    <source>
        <dbReference type="ARBA" id="ARBA00022566"/>
    </source>
</evidence>
<keyword evidence="5" id="KW-0677">Repeat</keyword>
<comment type="similarity">
    <text evidence="1 8">Belongs to the cAMP-dependent kinase regulatory chain family.</text>
</comment>
<dbReference type="PANTHER" id="PTHR11635">
    <property type="entry name" value="CAMP-DEPENDENT PROTEIN KINASE REGULATORY CHAIN"/>
    <property type="match status" value="1"/>
</dbReference>
<dbReference type="PIRSF" id="PIRSF000548">
    <property type="entry name" value="PK_regulatory"/>
    <property type="match status" value="1"/>
</dbReference>
<dbReference type="SMART" id="SM00100">
    <property type="entry name" value="cNMP"/>
    <property type="match status" value="2"/>
</dbReference>
<evidence type="ECO:0000256" key="7">
    <source>
        <dbReference type="ARBA" id="ARBA00023149"/>
    </source>
</evidence>
<dbReference type="InterPro" id="IPR018490">
    <property type="entry name" value="cNMP-bd_dom_sf"/>
</dbReference>
<dbReference type="PROSITE" id="PS00888">
    <property type="entry name" value="CNMP_BINDING_1"/>
    <property type="match status" value="2"/>
</dbReference>
<evidence type="ECO:0000256" key="9">
    <source>
        <dbReference type="SAM" id="MobiDB-lite"/>
    </source>
</evidence>
<keyword evidence="7 8" id="KW-0114">cAMP</keyword>
<gene>
    <name evidence="11" type="primary">BCY1</name>
    <name evidence="11" type="ORF">FIM1_1385</name>
</gene>
<reference evidence="11 12" key="1">
    <citation type="submission" date="2016-03" db="EMBL/GenBank/DDBJ databases">
        <title>How can Kluyveromyces marxianus grow so fast - potential evolutionary course in Saccharomyces Complex revealed by comparative genomics.</title>
        <authorList>
            <person name="Mo W."/>
            <person name="Lu W."/>
            <person name="Yang X."/>
            <person name="Qi J."/>
            <person name="Lv H."/>
        </authorList>
    </citation>
    <scope>NUCLEOTIDE SEQUENCE [LARGE SCALE GENOMIC DNA]</scope>
    <source>
        <strain evidence="11 12">FIM1</strain>
    </source>
</reference>
<accession>A0ABX6ERR9</accession>
<dbReference type="InterPro" id="IPR012198">
    <property type="entry name" value="cAMP_dep_PK_reg_su"/>
</dbReference>
<evidence type="ECO:0000256" key="5">
    <source>
        <dbReference type="ARBA" id="ARBA00022737"/>
    </source>
</evidence>
<feature type="compositionally biased region" description="Low complexity" evidence="9">
    <location>
        <begin position="68"/>
        <end position="81"/>
    </location>
</feature>
<evidence type="ECO:0000313" key="12">
    <source>
        <dbReference type="Proteomes" id="UP000422736"/>
    </source>
</evidence>
<comment type="subunit">
    <text evidence="8">Tetramer, composed of 2 regulatory (R) and 2 catalytic (C) subunits. In the presence of cAMP it dissociates into 2 active monomeric C subunits and an R dimer.</text>
</comment>
<dbReference type="SUPFAM" id="SSF47391">
    <property type="entry name" value="Dimerization-anchoring domain of cAMP-dependent PK regulatory subunit"/>
    <property type="match status" value="1"/>
</dbReference>
<feature type="domain" description="Cyclic nucleotide-binding" evidence="10">
    <location>
        <begin position="232"/>
        <end position="347"/>
    </location>
</feature>
<keyword evidence="12" id="KW-1185">Reference proteome</keyword>
<proteinExistence type="inferred from homology"/>
<evidence type="ECO:0000256" key="8">
    <source>
        <dbReference type="PIRNR" id="PIRNR000548"/>
    </source>
</evidence>
<evidence type="ECO:0000256" key="3">
    <source>
        <dbReference type="ARBA" id="ARBA00022553"/>
    </source>
</evidence>
<dbReference type="PROSITE" id="PS50042">
    <property type="entry name" value="CNMP_BINDING_3"/>
    <property type="match status" value="2"/>
</dbReference>
<dbReference type="InterPro" id="IPR014710">
    <property type="entry name" value="RmlC-like_jellyroll"/>
</dbReference>
<evidence type="ECO:0000256" key="2">
    <source>
        <dbReference type="ARBA" id="ARBA00020355"/>
    </source>
</evidence>
<feature type="region of interest" description="Disordered" evidence="9">
    <location>
        <begin position="163"/>
        <end position="184"/>
    </location>
</feature>
<organism evidence="11 12">
    <name type="scientific">Kluyveromyces marxianus</name>
    <name type="common">Yeast</name>
    <name type="synonym">Candida kefyr</name>
    <dbReference type="NCBI Taxonomy" id="4911"/>
    <lineage>
        <taxon>Eukaryota</taxon>
        <taxon>Fungi</taxon>
        <taxon>Dikarya</taxon>
        <taxon>Ascomycota</taxon>
        <taxon>Saccharomycotina</taxon>
        <taxon>Saccharomycetes</taxon>
        <taxon>Saccharomycetales</taxon>
        <taxon>Saccharomycetaceae</taxon>
        <taxon>Kluyveromyces</taxon>
    </lineage>
</organism>
<dbReference type="Proteomes" id="UP000422736">
    <property type="component" value="Chromosome 2"/>
</dbReference>
<dbReference type="PRINTS" id="PR00103">
    <property type="entry name" value="CAMPKINASE"/>
</dbReference>
<sequence length="466" mass="51377">MSDFKTELNLFSREVEQKQPVDFLQFAANYFNKRLEQQRTFVRNQESLALSKGIVLFPSTTKHDSVAASSASISQGGSKAGTAPPENLVDEDVMFKSPFGDRGPHSKDTVEDASVDSGAPDAPDSNVGLAGGRNSPGLFKGGFNVGTESGKKANASLDPMAPEPAYQQHNRPRKSVVNPKPLPINFNAQRRTSVSAETLQPDHLDNWKPENFQEKTPEQIKRLEKAVGRNFLFNKLDSDSKKLVINSLEEKHVAKGEEIIKQGDEGDYFYIVEDGTVEFYVNNQKVNTSSSGSSFGELALMYNSPRAATVIAATDCVLWALDRLTFRRILLGGSFKKRILYDDLLKNIPILKSLSTYDRAKLADALDTEYYEAGDVIIKEGDTGENFYFIEYGEAEVSKENQGVITKLGKGDYFGEVALLNDLPRQATVTATTRTKVATLGKSGFQRLLGPVVDVLKLNDPTRSDH</sequence>
<dbReference type="CDD" id="cd00038">
    <property type="entry name" value="CAP_ED"/>
    <property type="match status" value="2"/>
</dbReference>
<name>A0ABX6ERR9_KLUMA</name>
<dbReference type="SMART" id="SM00394">
    <property type="entry name" value="RIIa"/>
    <property type="match status" value="1"/>
</dbReference>
<dbReference type="Gene3D" id="2.60.120.10">
    <property type="entry name" value="Jelly Rolls"/>
    <property type="match status" value="2"/>
</dbReference>
<evidence type="ECO:0000259" key="10">
    <source>
        <dbReference type="PROSITE" id="PS50042"/>
    </source>
</evidence>
<feature type="domain" description="Cyclic nucleotide-binding" evidence="10">
    <location>
        <begin position="350"/>
        <end position="457"/>
    </location>
</feature>
<evidence type="ECO:0000256" key="1">
    <source>
        <dbReference type="ARBA" id="ARBA00005753"/>
    </source>
</evidence>
<dbReference type="PROSITE" id="PS00889">
    <property type="entry name" value="CNMP_BINDING_2"/>
    <property type="match status" value="2"/>
</dbReference>
<feature type="region of interest" description="Disordered" evidence="9">
    <location>
        <begin position="94"/>
        <end position="133"/>
    </location>
</feature>
<protein>
    <recommendedName>
        <fullName evidence="2 8">cAMP-dependent protein kinase regulatory subunit</fullName>
    </recommendedName>
</protein>
<keyword evidence="4 8" id="KW-0116">cAMP-binding</keyword>
<feature type="region of interest" description="Disordered" evidence="9">
    <location>
        <begin position="68"/>
        <end position="87"/>
    </location>
</feature>
<dbReference type="EMBL" id="CP015055">
    <property type="protein sequence ID" value="QGN14717.1"/>
    <property type="molecule type" value="Genomic_DNA"/>
</dbReference>
<dbReference type="Gene3D" id="1.20.890.10">
    <property type="entry name" value="cAMP-dependent protein kinase regulatory subunit, dimerization-anchoring domain"/>
    <property type="match status" value="1"/>
</dbReference>
<keyword evidence="6 8" id="KW-0547">Nucleotide-binding</keyword>
<keyword evidence="3" id="KW-0597">Phosphoprotein</keyword>
<dbReference type="InterPro" id="IPR003117">
    <property type="entry name" value="cAMP_dep_PK_reg_su_I/II_a/b"/>
</dbReference>
<reference evidence="11 12" key="2">
    <citation type="submission" date="2019-11" db="EMBL/GenBank/DDBJ databases">
        <authorList>
            <person name="Lu H."/>
        </authorList>
    </citation>
    <scope>NUCLEOTIDE SEQUENCE [LARGE SCALE GENOMIC DNA]</scope>
    <source>
        <strain evidence="11 12">FIM1</strain>
    </source>
</reference>
<dbReference type="InterPro" id="IPR000595">
    <property type="entry name" value="cNMP-bd_dom"/>
</dbReference>
<dbReference type="Pfam" id="PF00027">
    <property type="entry name" value="cNMP_binding"/>
    <property type="match status" value="2"/>
</dbReference>
<dbReference type="InterPro" id="IPR050503">
    <property type="entry name" value="cAMP-dep_PK_reg_su-like"/>
</dbReference>
<dbReference type="Pfam" id="PF02197">
    <property type="entry name" value="RIIa"/>
    <property type="match status" value="1"/>
</dbReference>
<dbReference type="CDD" id="cd12098">
    <property type="entry name" value="DD_R_ScPKA-like"/>
    <property type="match status" value="1"/>
</dbReference>
<evidence type="ECO:0000313" key="11">
    <source>
        <dbReference type="EMBL" id="QGN14717.1"/>
    </source>
</evidence>
<dbReference type="InterPro" id="IPR018488">
    <property type="entry name" value="cNMP-bd_CS"/>
</dbReference>
<dbReference type="PANTHER" id="PTHR11635:SF152">
    <property type="entry name" value="CAMP-DEPENDENT PROTEIN KINASE TYPE I REGULATORY SUBUNIT-RELATED"/>
    <property type="match status" value="1"/>
</dbReference>
<dbReference type="SUPFAM" id="SSF51206">
    <property type="entry name" value="cAMP-binding domain-like"/>
    <property type="match status" value="2"/>
</dbReference>